<feature type="region of interest" description="Disordered" evidence="1">
    <location>
        <begin position="262"/>
        <end position="302"/>
    </location>
</feature>
<feature type="compositionally biased region" description="Basic and acidic residues" evidence="1">
    <location>
        <begin position="316"/>
        <end position="326"/>
    </location>
</feature>
<evidence type="ECO:0000313" key="2">
    <source>
        <dbReference type="EMBL" id="CAG7815102.1"/>
    </source>
</evidence>
<feature type="region of interest" description="Disordered" evidence="1">
    <location>
        <begin position="316"/>
        <end position="482"/>
    </location>
</feature>
<feature type="compositionally biased region" description="Low complexity" evidence="1">
    <location>
        <begin position="264"/>
        <end position="288"/>
    </location>
</feature>
<feature type="region of interest" description="Disordered" evidence="1">
    <location>
        <begin position="145"/>
        <end position="173"/>
    </location>
</feature>
<protein>
    <submittedName>
        <fullName evidence="2">Uncharacterized protein</fullName>
    </submittedName>
</protein>
<keyword evidence="3" id="KW-1185">Reference proteome</keyword>
<accession>A0A8J2KLC5</accession>
<feature type="compositionally biased region" description="Low complexity" evidence="1">
    <location>
        <begin position="145"/>
        <end position="164"/>
    </location>
</feature>
<dbReference type="InterPro" id="IPR050989">
    <property type="entry name" value="Rap1_Ran_GAP"/>
</dbReference>
<dbReference type="AlphaFoldDB" id="A0A8J2KLC5"/>
<feature type="compositionally biased region" description="Low complexity" evidence="1">
    <location>
        <begin position="11"/>
        <end position="22"/>
    </location>
</feature>
<dbReference type="GO" id="GO:0005096">
    <property type="term" value="F:GTPase activator activity"/>
    <property type="evidence" value="ECO:0007669"/>
    <property type="project" value="TreeGrafter"/>
</dbReference>
<feature type="compositionally biased region" description="Low complexity" evidence="1">
    <location>
        <begin position="410"/>
        <end position="429"/>
    </location>
</feature>
<gene>
    <name evidence="2" type="ORF">AFUS01_LOCUS25801</name>
</gene>
<feature type="compositionally biased region" description="Polar residues" evidence="1">
    <location>
        <begin position="1"/>
        <end position="10"/>
    </location>
</feature>
<feature type="region of interest" description="Disordered" evidence="1">
    <location>
        <begin position="1"/>
        <end position="42"/>
    </location>
</feature>
<sequence length="756" mass="80179">MSTTSSTLDGNSPRSSNNVPRSGLNLATPSRPSSSSNQDLNLSLNTSPSSYISVSNVATAGGLQKNETTLDYQTQAELQSHYVQHQPPTSQQSQSQYCRLGTGGLIGPTTPTSLPPTVSLQERSSIIVPVTTHDVDPFVVTVRSSPNKLGKSSSSSFISKTPSSVNCGSSKTGPRLALYRSNSSLDLLDRENYYHHQRASLGGAKLTSHHVHPHQHGQQLDRHSFQPQSSKAHSNKAETNYTGCFTRRKDFGSHGSIDVLANAGGNNTSDPGTNTTTTGNSSSSAGSSKNERSSSLGNSSTGHFLSLVASTMSRDRRGSFDVHDDTVVGQNTRDSSGGSSGGGGGVSGGGGGKSSSSKGGSNTSAEPVLRDTASPRLRLKFQKLWEHKEKSTVTQSNSTGPMSGGAQTDGSNSSSTSGSKGNISGNTSKAEASIFRKLRGNSTTSRNNGNTKSLPEGVKFDVLPSSNHTGGGDVSESQGNEKPVLRHGAPLMEERYRRRVFAHFDCQSVSANISYVARLRNLLSKRRNTTTGASAASLGHRPVSTPPSASLNNIAGAPGAQLSLTNDNASLDLVPADDPDLGDGNSNNLILSCPYFRNEIGGEEERLVCLTRFKSTKPASVLRSNYLHMTSSGSNIGHHGGSLDSASMSLGRGGTIGNGNRIMNHNSSLDGSFHRPQQARGLSILEWSPGTTHWVHGTCPYSKSSSRQTALEPVDLGAAYYRKYFYRQDRQPELEDIETNSDKRAIILNYWPGSED</sequence>
<evidence type="ECO:0000313" key="3">
    <source>
        <dbReference type="Proteomes" id="UP000708208"/>
    </source>
</evidence>
<feature type="region of interest" description="Disordered" evidence="1">
    <location>
        <begin position="206"/>
        <end position="240"/>
    </location>
</feature>
<proteinExistence type="predicted"/>
<dbReference type="OrthoDB" id="6726846at2759"/>
<evidence type="ECO:0000256" key="1">
    <source>
        <dbReference type="SAM" id="MobiDB-lite"/>
    </source>
</evidence>
<name>A0A8J2KLC5_9HEXA</name>
<feature type="compositionally biased region" description="Gly residues" evidence="1">
    <location>
        <begin position="338"/>
        <end position="353"/>
    </location>
</feature>
<dbReference type="GO" id="GO:0005737">
    <property type="term" value="C:cytoplasm"/>
    <property type="evidence" value="ECO:0007669"/>
    <property type="project" value="TreeGrafter"/>
</dbReference>
<comment type="caution">
    <text evidence="2">The sequence shown here is derived from an EMBL/GenBank/DDBJ whole genome shotgun (WGS) entry which is preliminary data.</text>
</comment>
<feature type="region of interest" description="Disordered" evidence="1">
    <location>
        <begin position="531"/>
        <end position="556"/>
    </location>
</feature>
<dbReference type="EMBL" id="CAJVCH010335813">
    <property type="protein sequence ID" value="CAG7815102.1"/>
    <property type="molecule type" value="Genomic_DNA"/>
</dbReference>
<dbReference type="PANTHER" id="PTHR15711:SF22">
    <property type="entry name" value="RAP-GAP DOMAIN-CONTAINING PROTEIN"/>
    <property type="match status" value="1"/>
</dbReference>
<organism evidence="2 3">
    <name type="scientific">Allacma fusca</name>
    <dbReference type="NCBI Taxonomy" id="39272"/>
    <lineage>
        <taxon>Eukaryota</taxon>
        <taxon>Metazoa</taxon>
        <taxon>Ecdysozoa</taxon>
        <taxon>Arthropoda</taxon>
        <taxon>Hexapoda</taxon>
        <taxon>Collembola</taxon>
        <taxon>Symphypleona</taxon>
        <taxon>Sminthuridae</taxon>
        <taxon>Allacma</taxon>
    </lineage>
</organism>
<feature type="compositionally biased region" description="Low complexity" evidence="1">
    <location>
        <begin position="440"/>
        <end position="451"/>
    </location>
</feature>
<feature type="compositionally biased region" description="Low complexity" evidence="1">
    <location>
        <begin position="33"/>
        <end position="42"/>
    </location>
</feature>
<feature type="compositionally biased region" description="Polar residues" evidence="1">
    <location>
        <begin position="225"/>
        <end position="240"/>
    </location>
</feature>
<dbReference type="Proteomes" id="UP000708208">
    <property type="component" value="Unassembled WGS sequence"/>
</dbReference>
<dbReference type="PANTHER" id="PTHR15711">
    <property type="entry name" value="RAP GTPASE-ACTIVATING PROTEIN"/>
    <property type="match status" value="1"/>
</dbReference>
<reference evidence="2" key="1">
    <citation type="submission" date="2021-06" db="EMBL/GenBank/DDBJ databases">
        <authorList>
            <person name="Hodson N. C."/>
            <person name="Mongue J. A."/>
            <person name="Jaron S. K."/>
        </authorList>
    </citation>
    <scope>NUCLEOTIDE SEQUENCE</scope>
</reference>
<feature type="compositionally biased region" description="Polar residues" evidence="1">
    <location>
        <begin position="392"/>
        <end position="409"/>
    </location>
</feature>